<proteinExistence type="predicted"/>
<dbReference type="PROSITE" id="PS50263">
    <property type="entry name" value="CN_HYDROLASE"/>
    <property type="match status" value="1"/>
</dbReference>
<keyword evidence="6" id="KW-0472">Membrane</keyword>
<evidence type="ECO:0000256" key="3">
    <source>
        <dbReference type="ARBA" id="ARBA00022679"/>
    </source>
</evidence>
<keyword evidence="5" id="KW-1133">Transmembrane helix</keyword>
<keyword evidence="4" id="KW-0812">Transmembrane</keyword>
<dbReference type="InterPro" id="IPR004563">
    <property type="entry name" value="Apolipo_AcylTrfase"/>
</dbReference>
<evidence type="ECO:0000256" key="1">
    <source>
        <dbReference type="ARBA" id="ARBA00004651"/>
    </source>
</evidence>
<keyword evidence="3 9" id="KW-0808">Transferase</keyword>
<feature type="domain" description="CN hydrolase" evidence="8">
    <location>
        <begin position="1"/>
        <end position="221"/>
    </location>
</feature>
<dbReference type="SUPFAM" id="SSF56317">
    <property type="entry name" value="Carbon-nitrogen hydrolase"/>
    <property type="match status" value="1"/>
</dbReference>
<keyword evidence="2" id="KW-1003">Cell membrane</keyword>
<evidence type="ECO:0000256" key="4">
    <source>
        <dbReference type="ARBA" id="ARBA00022692"/>
    </source>
</evidence>
<dbReference type="GO" id="GO:0016746">
    <property type="term" value="F:acyltransferase activity"/>
    <property type="evidence" value="ECO:0007669"/>
    <property type="project" value="UniProtKB-KW"/>
</dbReference>
<evidence type="ECO:0000259" key="8">
    <source>
        <dbReference type="PROSITE" id="PS50263"/>
    </source>
</evidence>
<keyword evidence="10" id="KW-1185">Reference proteome</keyword>
<gene>
    <name evidence="9" type="primary">lnt_1</name>
    <name evidence="9" type="ORF">SPACI_035580</name>
</gene>
<sequence>MFQFVYACEQIFVLFLRTLTSSSSLYYLSSPPSPLVAPSVSPARSSCFRPYGDFSCLSILSQAARRNRVTLIAGLSLQEKRLRNAALVFAPDGSLIQSYNKQHLLSPYENSYTPGKDLALLETGATASAGIVICKDMDFLLPSREYSQQGTGLLLVPALDFHTDGWLHARIAILRGVEENVAVVRAAQWGLLTVSDSRGRLQGTVPVSNQDETSLLAKVQLGSGYSLYSLQGDWLAWLCLFGTSLALFRLKRK</sequence>
<dbReference type="InterPro" id="IPR003010">
    <property type="entry name" value="C-N_Hydrolase"/>
</dbReference>
<evidence type="ECO:0000256" key="2">
    <source>
        <dbReference type="ARBA" id="ARBA00022475"/>
    </source>
</evidence>
<comment type="subcellular location">
    <subcellularLocation>
        <location evidence="1">Cell membrane</location>
        <topology evidence="1">Multi-pass membrane protein</topology>
    </subcellularLocation>
</comment>
<reference evidence="9" key="1">
    <citation type="submission" date="2024-05" db="EMBL/GenBank/DDBJ databases">
        <title>Isolation and characterization of Sporomusa carbonis sp. nov., a carboxydotrophic hydrogenogen in the genus of Sporomusa isolated from a charcoal burning pile.</title>
        <authorList>
            <person name="Boeer T."/>
            <person name="Rosenbaum F."/>
            <person name="Eysell L."/>
            <person name="Mueller V."/>
            <person name="Daniel R."/>
            <person name="Poehlein A."/>
        </authorList>
    </citation>
    <scope>NUCLEOTIDE SEQUENCE [LARGE SCALE GENOMIC DNA]</scope>
    <source>
        <strain evidence="9">DSM 3132</strain>
    </source>
</reference>
<dbReference type="PANTHER" id="PTHR38686:SF1">
    <property type="entry name" value="APOLIPOPROTEIN N-ACYLTRANSFERASE"/>
    <property type="match status" value="1"/>
</dbReference>
<accession>A0ABZ3J508</accession>
<name>A0ABZ3J508_SPOA4</name>
<evidence type="ECO:0000313" key="10">
    <source>
        <dbReference type="Proteomes" id="UP000216052"/>
    </source>
</evidence>
<evidence type="ECO:0000256" key="5">
    <source>
        <dbReference type="ARBA" id="ARBA00022989"/>
    </source>
</evidence>
<dbReference type="Pfam" id="PF00795">
    <property type="entry name" value="CN_hydrolase"/>
    <property type="match status" value="1"/>
</dbReference>
<organism evidence="9 10">
    <name type="scientific">Sporomusa acidovorans (strain ATCC 49682 / DSM 3132 / Mol)</name>
    <dbReference type="NCBI Taxonomy" id="1123286"/>
    <lineage>
        <taxon>Bacteria</taxon>
        <taxon>Bacillati</taxon>
        <taxon>Bacillota</taxon>
        <taxon>Negativicutes</taxon>
        <taxon>Selenomonadales</taxon>
        <taxon>Sporomusaceae</taxon>
        <taxon>Sporomusa</taxon>
    </lineage>
</organism>
<dbReference type="EMBL" id="CP155571">
    <property type="protein sequence ID" value="XFO73459.1"/>
    <property type="molecule type" value="Genomic_DNA"/>
</dbReference>
<evidence type="ECO:0000256" key="6">
    <source>
        <dbReference type="ARBA" id="ARBA00023136"/>
    </source>
</evidence>
<dbReference type="Proteomes" id="UP000216052">
    <property type="component" value="Chromosome"/>
</dbReference>
<keyword evidence="7 9" id="KW-0012">Acyltransferase</keyword>
<dbReference type="EC" id="2.3.1.269" evidence="9"/>
<dbReference type="Gene3D" id="3.60.110.10">
    <property type="entry name" value="Carbon-nitrogen hydrolase"/>
    <property type="match status" value="1"/>
</dbReference>
<evidence type="ECO:0000256" key="7">
    <source>
        <dbReference type="ARBA" id="ARBA00023315"/>
    </source>
</evidence>
<dbReference type="InterPro" id="IPR036526">
    <property type="entry name" value="C-N_Hydrolase_sf"/>
</dbReference>
<protein>
    <submittedName>
        <fullName evidence="9">Apolipoprotein N-acyltransferase</fullName>
        <ecNumber evidence="9">2.3.1.269</ecNumber>
    </submittedName>
</protein>
<dbReference type="PANTHER" id="PTHR38686">
    <property type="entry name" value="APOLIPOPROTEIN N-ACYLTRANSFERASE"/>
    <property type="match status" value="1"/>
</dbReference>
<evidence type="ECO:0000313" key="9">
    <source>
        <dbReference type="EMBL" id="XFO73459.1"/>
    </source>
</evidence>